<dbReference type="SUPFAM" id="SSF53756">
    <property type="entry name" value="UDP-Glycosyltransferase/glycogen phosphorylase"/>
    <property type="match status" value="1"/>
</dbReference>
<protein>
    <submittedName>
        <fullName evidence="3">Glycosyltransferase family 4 protein</fullName>
    </submittedName>
</protein>
<feature type="domain" description="Glycosyl transferase family 1" evidence="1">
    <location>
        <begin position="185"/>
        <end position="346"/>
    </location>
</feature>
<evidence type="ECO:0000313" key="3">
    <source>
        <dbReference type="EMBL" id="MDY0417099.1"/>
    </source>
</evidence>
<proteinExistence type="predicted"/>
<sequence length="380" mass="42626">MNNIAITANTSWYIYNFRKNTIVELINRGINVHVISPFDDYTDKLRVLGCRVHDIKIDGRGMNPVTDTLTCLSFFRLFLKIKPQTILNFTPKNNIYSSLAAAPLNIPVINNIAGLGHAFICDGFLNKIVRALYKISQRKAEYIFFQNEEDMAVFRKHNIGTAAIKKRIPGSGADLTRFAFTPVQKQKTIKFLLSARMLKEKGVYLFADAARHFKQKYGNKVDFSLLGFCEAQHPSGVNIDEISTWVDEGIINYLGVTDKVESVLKDVHCVVLPSFYREGVPRSLLEAGAMGKPIITTDNVGCRETVVDGFNGYLCEPGCLSSLIEAIEKIIDATEHELAQLGKNSRMHIASHFDEAIVINKYLSSISQVTKHRSKLLIHP</sequence>
<organism evidence="3 4">
    <name type="scientific">Enterobacter chinensis</name>
    <dbReference type="NCBI Taxonomy" id="3030997"/>
    <lineage>
        <taxon>Bacteria</taxon>
        <taxon>Pseudomonadati</taxon>
        <taxon>Pseudomonadota</taxon>
        <taxon>Gammaproteobacteria</taxon>
        <taxon>Enterobacterales</taxon>
        <taxon>Enterobacteriaceae</taxon>
        <taxon>Enterobacter</taxon>
    </lineage>
</organism>
<dbReference type="EMBL" id="JARDVI010000002">
    <property type="protein sequence ID" value="MDY0417099.1"/>
    <property type="molecule type" value="Genomic_DNA"/>
</dbReference>
<evidence type="ECO:0000313" key="4">
    <source>
        <dbReference type="Proteomes" id="UP001270266"/>
    </source>
</evidence>
<name>A0ABU5D242_9ENTR</name>
<dbReference type="PANTHER" id="PTHR12526:SF638">
    <property type="entry name" value="SPORE COAT PROTEIN SA"/>
    <property type="match status" value="1"/>
</dbReference>
<dbReference type="Pfam" id="PF00534">
    <property type="entry name" value="Glycos_transf_1"/>
    <property type="match status" value="1"/>
</dbReference>
<comment type="caution">
    <text evidence="3">The sequence shown here is derived from an EMBL/GenBank/DDBJ whole genome shotgun (WGS) entry which is preliminary data.</text>
</comment>
<dbReference type="InterPro" id="IPR028098">
    <property type="entry name" value="Glyco_trans_4-like_N"/>
</dbReference>
<keyword evidence="4" id="KW-1185">Reference proteome</keyword>
<evidence type="ECO:0000259" key="1">
    <source>
        <dbReference type="Pfam" id="PF00534"/>
    </source>
</evidence>
<dbReference type="InterPro" id="IPR001296">
    <property type="entry name" value="Glyco_trans_1"/>
</dbReference>
<gene>
    <name evidence="3" type="ORF">PYW49_05355</name>
</gene>
<dbReference type="CDD" id="cd03808">
    <property type="entry name" value="GT4_CapM-like"/>
    <property type="match status" value="1"/>
</dbReference>
<accession>A0ABU5D242</accession>
<dbReference type="RefSeq" id="WP_320385894.1">
    <property type="nucleotide sequence ID" value="NZ_JARDVI010000002.1"/>
</dbReference>
<feature type="domain" description="Glycosyltransferase subfamily 4-like N-terminal" evidence="2">
    <location>
        <begin position="4"/>
        <end position="147"/>
    </location>
</feature>
<dbReference type="Pfam" id="PF13477">
    <property type="entry name" value="Glyco_trans_4_2"/>
    <property type="match status" value="1"/>
</dbReference>
<dbReference type="Gene3D" id="3.40.50.2000">
    <property type="entry name" value="Glycogen Phosphorylase B"/>
    <property type="match status" value="2"/>
</dbReference>
<reference evidence="3 4" key="1">
    <citation type="submission" date="2023-02" db="EMBL/GenBank/DDBJ databases">
        <title>The draft genomes of Enterobacter strains.</title>
        <authorList>
            <person name="He Y."/>
            <person name="Feng Y."/>
            <person name="Zong Z."/>
        </authorList>
    </citation>
    <scope>NUCLEOTIDE SEQUENCE [LARGE SCALE GENOMIC DNA]</scope>
    <source>
        <strain evidence="3 4">170198</strain>
    </source>
</reference>
<dbReference type="PANTHER" id="PTHR12526">
    <property type="entry name" value="GLYCOSYLTRANSFERASE"/>
    <property type="match status" value="1"/>
</dbReference>
<evidence type="ECO:0000259" key="2">
    <source>
        <dbReference type="Pfam" id="PF13477"/>
    </source>
</evidence>
<dbReference type="Proteomes" id="UP001270266">
    <property type="component" value="Unassembled WGS sequence"/>
</dbReference>